<gene>
    <name evidence="1" type="ORF">PM738_05505</name>
</gene>
<sequence length="178" mass="21107">MELTKYQRYYKNVLEDFSELQKEYPFSKMTILPTTEPKPVEMIVVAANCNLIEECIASENDFKGDYSRVLKIIVPFDYRENGCEVYGAEWVKLDKIPEKDKHFFGRKESLFQLCIGVPQSFRYLKNVILENVRTAENMLIAYENFMRGNTKNVELIAYSHGKKGRDEYDRNRRKFRTK</sequence>
<accession>A0AB35IFT6</accession>
<dbReference type="AlphaFoldDB" id="A0AB35IFT6"/>
<name>A0AB35IFT6_9FIRM</name>
<organism evidence="1 2">
    <name type="scientific">Thomasclavelia ramosa</name>
    <dbReference type="NCBI Taxonomy" id="1547"/>
    <lineage>
        <taxon>Bacteria</taxon>
        <taxon>Bacillati</taxon>
        <taxon>Bacillota</taxon>
        <taxon>Erysipelotrichia</taxon>
        <taxon>Erysipelotrichales</taxon>
        <taxon>Coprobacillaceae</taxon>
        <taxon>Thomasclavelia</taxon>
    </lineage>
</organism>
<proteinExistence type="predicted"/>
<evidence type="ECO:0000313" key="1">
    <source>
        <dbReference type="EMBL" id="MDB7083252.1"/>
    </source>
</evidence>
<dbReference type="RefSeq" id="WP_270372293.1">
    <property type="nucleotide sequence ID" value="NZ_JAQDLY010000005.1"/>
</dbReference>
<evidence type="ECO:0000313" key="2">
    <source>
        <dbReference type="Proteomes" id="UP001211987"/>
    </source>
</evidence>
<comment type="caution">
    <text evidence="1">The sequence shown here is derived from an EMBL/GenBank/DDBJ whole genome shotgun (WGS) entry which is preliminary data.</text>
</comment>
<reference evidence="1" key="1">
    <citation type="submission" date="2023-01" db="EMBL/GenBank/DDBJ databases">
        <title>Human gut microbiome strain richness.</title>
        <authorList>
            <person name="Chen-Liaw A."/>
        </authorList>
    </citation>
    <scope>NUCLEOTIDE SEQUENCE</scope>
    <source>
        <strain evidence="1">1001217st2_G6_1001217B_191108</strain>
    </source>
</reference>
<protein>
    <submittedName>
        <fullName evidence="1">Uncharacterized protein</fullName>
    </submittedName>
</protein>
<dbReference type="EMBL" id="JAQLKE010000006">
    <property type="protein sequence ID" value="MDB7083252.1"/>
    <property type="molecule type" value="Genomic_DNA"/>
</dbReference>
<dbReference type="Proteomes" id="UP001211987">
    <property type="component" value="Unassembled WGS sequence"/>
</dbReference>